<dbReference type="GO" id="GO:0005829">
    <property type="term" value="C:cytosol"/>
    <property type="evidence" value="ECO:0007669"/>
    <property type="project" value="TreeGrafter"/>
</dbReference>
<dbReference type="InterPro" id="IPR039420">
    <property type="entry name" value="WalR-like"/>
</dbReference>
<keyword evidence="5" id="KW-0804">Transcription</keyword>
<dbReference type="PANTHER" id="PTHR48111">
    <property type="entry name" value="REGULATOR OF RPOS"/>
    <property type="match status" value="1"/>
</dbReference>
<evidence type="ECO:0000256" key="2">
    <source>
        <dbReference type="ARBA" id="ARBA00023012"/>
    </source>
</evidence>
<gene>
    <name evidence="10" type="ORF">SAMN05421504_101916</name>
</gene>
<evidence type="ECO:0000256" key="1">
    <source>
        <dbReference type="ARBA" id="ARBA00022553"/>
    </source>
</evidence>
<evidence type="ECO:0000259" key="9">
    <source>
        <dbReference type="PROSITE" id="PS51755"/>
    </source>
</evidence>
<dbReference type="Gene3D" id="3.40.50.2300">
    <property type="match status" value="1"/>
</dbReference>
<protein>
    <submittedName>
        <fullName evidence="10">DNA-binding response regulator, OmpR family, contains REC and winged-helix (WHTH) domain</fullName>
    </submittedName>
</protein>
<keyword evidence="4 7" id="KW-0238">DNA-binding</keyword>
<dbReference type="PROSITE" id="PS51755">
    <property type="entry name" value="OMPR_PHOB"/>
    <property type="match status" value="1"/>
</dbReference>
<keyword evidence="11" id="KW-1185">Reference proteome</keyword>
<feature type="domain" description="OmpR/PhoB-type" evidence="9">
    <location>
        <begin position="119"/>
        <end position="214"/>
    </location>
</feature>
<evidence type="ECO:0000313" key="10">
    <source>
        <dbReference type="EMBL" id="SDW56577.1"/>
    </source>
</evidence>
<evidence type="ECO:0000256" key="6">
    <source>
        <dbReference type="PROSITE-ProRule" id="PRU00169"/>
    </source>
</evidence>
<accession>A0A1H2UKI0</accession>
<evidence type="ECO:0000256" key="5">
    <source>
        <dbReference type="ARBA" id="ARBA00023163"/>
    </source>
</evidence>
<sequence length="222" mass="24877">MVRILVSESDPAESLRTVHALRGRGFDVCAAADAPSAVVKAPMADLVVLDISTVDGFELWRRIRAKSRAPIIGTTRRDEDRDRVLGLCEEADSCLVKPYPDSEFLARVDEVLRAGRQAVARIERGPLVIDSRSREVRLDGRLVVLTRKEFDLLRLLASDPERVFTRREIMYLVWGDAWAQSNRTIDTHVNSLRKKLRRRSLIVTVHGVGLRLGLLGEAQAAS</sequence>
<dbReference type="PANTHER" id="PTHR48111:SF21">
    <property type="entry name" value="DNA-BINDING DUAL MASTER TRANSCRIPTIONAL REGULATOR RPAA"/>
    <property type="match status" value="1"/>
</dbReference>
<dbReference type="SMART" id="SM00862">
    <property type="entry name" value="Trans_reg_C"/>
    <property type="match status" value="1"/>
</dbReference>
<dbReference type="Gene3D" id="1.10.10.10">
    <property type="entry name" value="Winged helix-like DNA-binding domain superfamily/Winged helix DNA-binding domain"/>
    <property type="match status" value="1"/>
</dbReference>
<dbReference type="GO" id="GO:0000976">
    <property type="term" value="F:transcription cis-regulatory region binding"/>
    <property type="evidence" value="ECO:0007669"/>
    <property type="project" value="TreeGrafter"/>
</dbReference>
<name>A0A1H2UKI0_9PSEU</name>
<dbReference type="SUPFAM" id="SSF46894">
    <property type="entry name" value="C-terminal effector domain of the bipartite response regulators"/>
    <property type="match status" value="1"/>
</dbReference>
<dbReference type="OrthoDB" id="9801604at2"/>
<dbReference type="Pfam" id="PF00486">
    <property type="entry name" value="Trans_reg_C"/>
    <property type="match status" value="1"/>
</dbReference>
<feature type="domain" description="Response regulatory" evidence="8">
    <location>
        <begin position="3"/>
        <end position="112"/>
    </location>
</feature>
<dbReference type="Proteomes" id="UP000199515">
    <property type="component" value="Unassembled WGS sequence"/>
</dbReference>
<evidence type="ECO:0000313" key="11">
    <source>
        <dbReference type="Proteomes" id="UP000199515"/>
    </source>
</evidence>
<dbReference type="InterPro" id="IPR016032">
    <property type="entry name" value="Sig_transdc_resp-reg_C-effctor"/>
</dbReference>
<dbReference type="GO" id="GO:0000156">
    <property type="term" value="F:phosphorelay response regulator activity"/>
    <property type="evidence" value="ECO:0007669"/>
    <property type="project" value="TreeGrafter"/>
</dbReference>
<dbReference type="InterPro" id="IPR011006">
    <property type="entry name" value="CheY-like_superfamily"/>
</dbReference>
<dbReference type="InterPro" id="IPR001789">
    <property type="entry name" value="Sig_transdc_resp-reg_receiver"/>
</dbReference>
<dbReference type="Pfam" id="PF00072">
    <property type="entry name" value="Response_reg"/>
    <property type="match status" value="1"/>
</dbReference>
<reference evidence="10 11" key="1">
    <citation type="submission" date="2016-10" db="EMBL/GenBank/DDBJ databases">
        <authorList>
            <person name="de Groot N.N."/>
        </authorList>
    </citation>
    <scope>NUCLEOTIDE SEQUENCE [LARGE SCALE GENOMIC DNA]</scope>
    <source>
        <strain evidence="10 11">CPCC 202699</strain>
    </source>
</reference>
<dbReference type="SMART" id="SM00448">
    <property type="entry name" value="REC"/>
    <property type="match status" value="1"/>
</dbReference>
<evidence type="ECO:0000259" key="8">
    <source>
        <dbReference type="PROSITE" id="PS50110"/>
    </source>
</evidence>
<proteinExistence type="predicted"/>
<dbReference type="PROSITE" id="PS50110">
    <property type="entry name" value="RESPONSE_REGULATORY"/>
    <property type="match status" value="1"/>
</dbReference>
<keyword evidence="2" id="KW-0902">Two-component regulatory system</keyword>
<dbReference type="InterPro" id="IPR036388">
    <property type="entry name" value="WH-like_DNA-bd_sf"/>
</dbReference>
<feature type="DNA-binding region" description="OmpR/PhoB-type" evidence="7">
    <location>
        <begin position="119"/>
        <end position="214"/>
    </location>
</feature>
<evidence type="ECO:0000256" key="3">
    <source>
        <dbReference type="ARBA" id="ARBA00023015"/>
    </source>
</evidence>
<dbReference type="EMBL" id="FNON01000001">
    <property type="protein sequence ID" value="SDW56577.1"/>
    <property type="molecule type" value="Genomic_DNA"/>
</dbReference>
<dbReference type="GO" id="GO:0006355">
    <property type="term" value="P:regulation of DNA-templated transcription"/>
    <property type="evidence" value="ECO:0007669"/>
    <property type="project" value="InterPro"/>
</dbReference>
<dbReference type="STRING" id="589385.SAMN05421504_101916"/>
<evidence type="ECO:0000256" key="4">
    <source>
        <dbReference type="ARBA" id="ARBA00023125"/>
    </source>
</evidence>
<dbReference type="InterPro" id="IPR001867">
    <property type="entry name" value="OmpR/PhoB-type_DNA-bd"/>
</dbReference>
<organism evidence="10 11">
    <name type="scientific">Amycolatopsis xylanica</name>
    <dbReference type="NCBI Taxonomy" id="589385"/>
    <lineage>
        <taxon>Bacteria</taxon>
        <taxon>Bacillati</taxon>
        <taxon>Actinomycetota</taxon>
        <taxon>Actinomycetes</taxon>
        <taxon>Pseudonocardiales</taxon>
        <taxon>Pseudonocardiaceae</taxon>
        <taxon>Amycolatopsis</taxon>
    </lineage>
</organism>
<dbReference type="SUPFAM" id="SSF52172">
    <property type="entry name" value="CheY-like"/>
    <property type="match status" value="1"/>
</dbReference>
<dbReference type="AlphaFoldDB" id="A0A1H2UKI0"/>
<evidence type="ECO:0000256" key="7">
    <source>
        <dbReference type="PROSITE-ProRule" id="PRU01091"/>
    </source>
</evidence>
<feature type="modified residue" description="4-aspartylphosphate" evidence="6">
    <location>
        <position position="50"/>
    </location>
</feature>
<dbReference type="CDD" id="cd00383">
    <property type="entry name" value="trans_reg_C"/>
    <property type="match status" value="1"/>
</dbReference>
<dbReference type="GO" id="GO:0032993">
    <property type="term" value="C:protein-DNA complex"/>
    <property type="evidence" value="ECO:0007669"/>
    <property type="project" value="TreeGrafter"/>
</dbReference>
<keyword evidence="3" id="KW-0805">Transcription regulation</keyword>
<keyword evidence="1 6" id="KW-0597">Phosphoprotein</keyword>